<comment type="similarity">
    <text evidence="2">Belongs to the YkuD family.</text>
</comment>
<name>A0A2G1MII6_9RHOB</name>
<evidence type="ECO:0000256" key="2">
    <source>
        <dbReference type="ARBA" id="ARBA00005992"/>
    </source>
</evidence>
<sequence>MTIDRRKILLAAPALLAACSGSKMLSYNGPQVTSIMAFKERRKLYLMHGNTALKSYPFQLGFAPVGHKRFEGDGKTPEGTYIIDRRNPQSAYHLSVGISYPNARDRAFAAAHGRSPGGEIFIHGTPEEVVGKKDWTAGCIAVMNHEVEEIYTMVGDYTPVFVKA</sequence>
<dbReference type="SUPFAM" id="SSF141523">
    <property type="entry name" value="L,D-transpeptidase catalytic domain-like"/>
    <property type="match status" value="1"/>
</dbReference>
<evidence type="ECO:0000313" key="10">
    <source>
        <dbReference type="Proteomes" id="UP000221860"/>
    </source>
</evidence>
<dbReference type="Proteomes" id="UP000221860">
    <property type="component" value="Unassembled WGS sequence"/>
</dbReference>
<evidence type="ECO:0000313" key="9">
    <source>
        <dbReference type="EMBL" id="PHP28472.1"/>
    </source>
</evidence>
<keyword evidence="4 7" id="KW-0133">Cell shape</keyword>
<protein>
    <recommendedName>
        <fullName evidence="8">L,D-TPase catalytic domain-containing protein</fullName>
    </recommendedName>
</protein>
<accession>A0A2G1MII6</accession>
<dbReference type="InterPro" id="IPR038063">
    <property type="entry name" value="Transpep_catalytic_dom"/>
</dbReference>
<dbReference type="EMBL" id="NQWH01000007">
    <property type="protein sequence ID" value="PHP28472.1"/>
    <property type="molecule type" value="Genomic_DNA"/>
</dbReference>
<dbReference type="RefSeq" id="WP_099275696.1">
    <property type="nucleotide sequence ID" value="NZ_CANMUC010000001.1"/>
</dbReference>
<proteinExistence type="inferred from homology"/>
<keyword evidence="3" id="KW-0808">Transferase</keyword>
<keyword evidence="5 7" id="KW-0573">Peptidoglycan synthesis</keyword>
<evidence type="ECO:0000259" key="8">
    <source>
        <dbReference type="PROSITE" id="PS52029"/>
    </source>
</evidence>
<dbReference type="PANTHER" id="PTHR36699:SF1">
    <property type="entry name" value="L,D-TRANSPEPTIDASE YAFK-RELATED"/>
    <property type="match status" value="1"/>
</dbReference>
<gene>
    <name evidence="9" type="ORF">CJ301_05925</name>
</gene>
<dbReference type="AlphaFoldDB" id="A0A2G1MII6"/>
<evidence type="ECO:0000256" key="7">
    <source>
        <dbReference type="PROSITE-ProRule" id="PRU01373"/>
    </source>
</evidence>
<dbReference type="GO" id="GO:0004180">
    <property type="term" value="F:carboxypeptidase activity"/>
    <property type="evidence" value="ECO:0007669"/>
    <property type="project" value="UniProtKB-ARBA"/>
</dbReference>
<dbReference type="Gene3D" id="2.40.440.10">
    <property type="entry name" value="L,D-transpeptidase catalytic domain-like"/>
    <property type="match status" value="1"/>
</dbReference>
<dbReference type="GO" id="GO:0016740">
    <property type="term" value="F:transferase activity"/>
    <property type="evidence" value="ECO:0007669"/>
    <property type="project" value="UniProtKB-KW"/>
</dbReference>
<dbReference type="GO" id="GO:0008360">
    <property type="term" value="P:regulation of cell shape"/>
    <property type="evidence" value="ECO:0007669"/>
    <property type="project" value="UniProtKB-UniRule"/>
</dbReference>
<dbReference type="GO" id="GO:0071555">
    <property type="term" value="P:cell wall organization"/>
    <property type="evidence" value="ECO:0007669"/>
    <property type="project" value="UniProtKB-UniRule"/>
</dbReference>
<organism evidence="9 10">
    <name type="scientific">Limimaricola cinnabarinus</name>
    <dbReference type="NCBI Taxonomy" id="1125964"/>
    <lineage>
        <taxon>Bacteria</taxon>
        <taxon>Pseudomonadati</taxon>
        <taxon>Pseudomonadota</taxon>
        <taxon>Alphaproteobacteria</taxon>
        <taxon>Rhodobacterales</taxon>
        <taxon>Paracoccaceae</taxon>
        <taxon>Limimaricola</taxon>
    </lineage>
</organism>
<feature type="active site" description="Proton donor/acceptor" evidence="7">
    <location>
        <position position="123"/>
    </location>
</feature>
<comment type="caution">
    <text evidence="9">The sequence shown here is derived from an EMBL/GenBank/DDBJ whole genome shotgun (WGS) entry which is preliminary data.</text>
</comment>
<evidence type="ECO:0000256" key="1">
    <source>
        <dbReference type="ARBA" id="ARBA00004752"/>
    </source>
</evidence>
<feature type="active site" description="Nucleophile" evidence="7">
    <location>
        <position position="139"/>
    </location>
</feature>
<dbReference type="PANTHER" id="PTHR36699">
    <property type="entry name" value="LD-TRANSPEPTIDASE"/>
    <property type="match status" value="1"/>
</dbReference>
<dbReference type="UniPathway" id="UPA00219"/>
<keyword evidence="10" id="KW-1185">Reference proteome</keyword>
<keyword evidence="6 7" id="KW-0961">Cell wall biogenesis/degradation</keyword>
<comment type="pathway">
    <text evidence="1 7">Cell wall biogenesis; peptidoglycan biosynthesis.</text>
</comment>
<dbReference type="CDD" id="cd16913">
    <property type="entry name" value="YkuD_like"/>
    <property type="match status" value="1"/>
</dbReference>
<evidence type="ECO:0000256" key="3">
    <source>
        <dbReference type="ARBA" id="ARBA00022679"/>
    </source>
</evidence>
<dbReference type="GO" id="GO:0009252">
    <property type="term" value="P:peptidoglycan biosynthetic process"/>
    <property type="evidence" value="ECO:0007669"/>
    <property type="project" value="UniProtKB-UniPathway"/>
</dbReference>
<reference evidence="9 10" key="1">
    <citation type="submission" date="2017-08" db="EMBL/GenBank/DDBJ databases">
        <title>Draft Genome Sequence of Loktanella cinnabarina Strain XM1, Isolated from Coastal Surface Water.</title>
        <authorList>
            <person name="Ma R."/>
            <person name="Wang J."/>
            <person name="Wang Q."/>
            <person name="Ma Z."/>
            <person name="Li J."/>
            <person name="Chen L."/>
        </authorList>
    </citation>
    <scope>NUCLEOTIDE SEQUENCE [LARGE SCALE GENOMIC DNA]</scope>
    <source>
        <strain evidence="9 10">XM1</strain>
    </source>
</reference>
<dbReference type="InterPro" id="IPR005490">
    <property type="entry name" value="LD_TPept_cat_dom"/>
</dbReference>
<dbReference type="PROSITE" id="PS51257">
    <property type="entry name" value="PROKAR_LIPOPROTEIN"/>
    <property type="match status" value="1"/>
</dbReference>
<evidence type="ECO:0000256" key="4">
    <source>
        <dbReference type="ARBA" id="ARBA00022960"/>
    </source>
</evidence>
<feature type="domain" description="L,D-TPase catalytic" evidence="8">
    <location>
        <begin position="33"/>
        <end position="163"/>
    </location>
</feature>
<evidence type="ECO:0000256" key="6">
    <source>
        <dbReference type="ARBA" id="ARBA00023316"/>
    </source>
</evidence>
<dbReference type="OrthoDB" id="9809748at2"/>
<evidence type="ECO:0000256" key="5">
    <source>
        <dbReference type="ARBA" id="ARBA00022984"/>
    </source>
</evidence>
<dbReference type="Pfam" id="PF03734">
    <property type="entry name" value="YkuD"/>
    <property type="match status" value="1"/>
</dbReference>
<dbReference type="PROSITE" id="PS52029">
    <property type="entry name" value="LD_TPASE"/>
    <property type="match status" value="1"/>
</dbReference>